<dbReference type="SUPFAM" id="SSF55048">
    <property type="entry name" value="Probable ACP-binding domain of malonyl-CoA ACP transacylase"/>
    <property type="match status" value="1"/>
</dbReference>
<protein>
    <recommendedName>
        <fullName evidence="3">Malonyl-CoA:ACP transacylase (MAT) domain-containing protein</fullName>
    </recommendedName>
</protein>
<dbReference type="PANTHER" id="PTHR43775">
    <property type="entry name" value="FATTY ACID SYNTHASE"/>
    <property type="match status" value="1"/>
</dbReference>
<dbReference type="SUPFAM" id="SSF52151">
    <property type="entry name" value="FabD/lysophospholipase-like"/>
    <property type="match status" value="1"/>
</dbReference>
<keyword evidence="1" id="KW-0596">Phosphopantetheine</keyword>
<dbReference type="AlphaFoldDB" id="A0A7S3BWV8"/>
<dbReference type="InterPro" id="IPR001227">
    <property type="entry name" value="Ac_transferase_dom_sf"/>
</dbReference>
<evidence type="ECO:0000256" key="1">
    <source>
        <dbReference type="ARBA" id="ARBA00022450"/>
    </source>
</evidence>
<accession>A0A7S3BWV8</accession>
<evidence type="ECO:0000259" key="3">
    <source>
        <dbReference type="SMART" id="SM00827"/>
    </source>
</evidence>
<dbReference type="Gene3D" id="3.30.70.250">
    <property type="entry name" value="Malonyl-CoA ACP transacylase, ACP-binding"/>
    <property type="match status" value="1"/>
</dbReference>
<dbReference type="SMART" id="SM00827">
    <property type="entry name" value="PKS_AT"/>
    <property type="match status" value="1"/>
</dbReference>
<dbReference type="InterPro" id="IPR014043">
    <property type="entry name" value="Acyl_transferase_dom"/>
</dbReference>
<dbReference type="PANTHER" id="PTHR43775:SF37">
    <property type="entry name" value="SI:DKEY-61P9.11"/>
    <property type="match status" value="1"/>
</dbReference>
<dbReference type="EMBL" id="HBHX01066591">
    <property type="protein sequence ID" value="CAE0147447.1"/>
    <property type="molecule type" value="Transcribed_RNA"/>
</dbReference>
<evidence type="ECO:0000256" key="2">
    <source>
        <dbReference type="ARBA" id="ARBA00022553"/>
    </source>
</evidence>
<dbReference type="GO" id="GO:0004312">
    <property type="term" value="F:fatty acid synthase activity"/>
    <property type="evidence" value="ECO:0007669"/>
    <property type="project" value="TreeGrafter"/>
</dbReference>
<keyword evidence="2" id="KW-0597">Phosphoprotein</keyword>
<gene>
    <name evidence="4" type="ORF">HERI1096_LOCUS36874</name>
</gene>
<dbReference type="InterPro" id="IPR050091">
    <property type="entry name" value="PKS_NRPS_Biosynth_Enz"/>
</dbReference>
<proteinExistence type="predicted"/>
<name>A0A7S3BWV8_9EUKA</name>
<dbReference type="GO" id="GO:0006633">
    <property type="term" value="P:fatty acid biosynthetic process"/>
    <property type="evidence" value="ECO:0007669"/>
    <property type="project" value="TreeGrafter"/>
</dbReference>
<evidence type="ECO:0000313" key="4">
    <source>
        <dbReference type="EMBL" id="CAE0147447.1"/>
    </source>
</evidence>
<sequence length="234" mass="25075">MADVPTVLEAIAATGVGEHVSIAAINGPRSVVIGGEDDQLAKVLKNLPDGTKSRRVRTTHPDHTSLMAPIADAVGRRAAELLALRPSSSARCLWVSSVASWQARDQSQMGQPKYWREGIVAGVDFPRAVEAVVRDFAASTASSAGGDGGASTRRTLRFVEMGEGMLTRFCGDVPCLSDADRDESMQFETAFVHLLPRKERADKAAQAREIEGVIEEVKRASRSRPVVEAQPAVV</sequence>
<dbReference type="InterPro" id="IPR016035">
    <property type="entry name" value="Acyl_Trfase/lysoPLipase"/>
</dbReference>
<organism evidence="4">
    <name type="scientific">Haptolina ericina</name>
    <dbReference type="NCBI Taxonomy" id="156174"/>
    <lineage>
        <taxon>Eukaryota</taxon>
        <taxon>Haptista</taxon>
        <taxon>Haptophyta</taxon>
        <taxon>Prymnesiophyceae</taxon>
        <taxon>Prymnesiales</taxon>
        <taxon>Prymnesiaceae</taxon>
        <taxon>Haptolina</taxon>
    </lineage>
</organism>
<dbReference type="Gene3D" id="3.40.366.10">
    <property type="entry name" value="Malonyl-Coenzyme A Acyl Carrier Protein, domain 2"/>
    <property type="match status" value="1"/>
</dbReference>
<dbReference type="InterPro" id="IPR016036">
    <property type="entry name" value="Malonyl_transacylase_ACP-bd"/>
</dbReference>
<feature type="domain" description="Malonyl-CoA:ACP transacylase (MAT)" evidence="3">
    <location>
        <begin position="1"/>
        <end position="199"/>
    </location>
</feature>
<reference evidence="4" key="1">
    <citation type="submission" date="2021-01" db="EMBL/GenBank/DDBJ databases">
        <authorList>
            <person name="Corre E."/>
            <person name="Pelletier E."/>
            <person name="Niang G."/>
            <person name="Scheremetjew M."/>
            <person name="Finn R."/>
            <person name="Kale V."/>
            <person name="Holt S."/>
            <person name="Cochrane G."/>
            <person name="Meng A."/>
            <person name="Brown T."/>
            <person name="Cohen L."/>
        </authorList>
    </citation>
    <scope>NUCLEOTIDE SEQUENCE</scope>
    <source>
        <strain evidence="4">CCMP281</strain>
    </source>
</reference>